<sequence>MKLELQLSEIEYLIKKFSKHSIKIKYIGYNEIEVSYCINIKIAIKEVHEYSVVLNYIPNLAAQLSLPKIIKLLDTYNDILLWDTSKKEICINFSHIDALKELLKTYHISTFEIRDNEIFLELVN</sequence>
<comment type="caution">
    <text evidence="1">The sequence shown here is derived from an EMBL/GenBank/DDBJ whole genome shotgun (WGS) entry which is preliminary data.</text>
</comment>
<accession>A0A5J4RX04</accession>
<dbReference type="EMBL" id="SNRY01000652">
    <property type="protein sequence ID" value="KAA6337992.1"/>
    <property type="molecule type" value="Genomic_DNA"/>
</dbReference>
<protein>
    <submittedName>
        <fullName evidence="1">Uncharacterized protein</fullName>
    </submittedName>
</protein>
<proteinExistence type="predicted"/>
<dbReference type="AlphaFoldDB" id="A0A5J4RX04"/>
<evidence type="ECO:0000313" key="1">
    <source>
        <dbReference type="EMBL" id="KAA6337992.1"/>
    </source>
</evidence>
<reference evidence="1" key="1">
    <citation type="submission" date="2019-03" db="EMBL/GenBank/DDBJ databases">
        <title>Single cell metagenomics reveals metabolic interactions within the superorganism composed of flagellate Streblomastix strix and complex community of Bacteroidetes bacteria on its surface.</title>
        <authorList>
            <person name="Treitli S.C."/>
            <person name="Kolisko M."/>
            <person name="Husnik F."/>
            <person name="Keeling P."/>
            <person name="Hampl V."/>
        </authorList>
    </citation>
    <scope>NUCLEOTIDE SEQUENCE</scope>
    <source>
        <strain evidence="1">STM</strain>
    </source>
</reference>
<organism evidence="1">
    <name type="scientific">termite gut metagenome</name>
    <dbReference type="NCBI Taxonomy" id="433724"/>
    <lineage>
        <taxon>unclassified sequences</taxon>
        <taxon>metagenomes</taxon>
        <taxon>organismal metagenomes</taxon>
    </lineage>
</organism>
<name>A0A5J4RX04_9ZZZZ</name>
<gene>
    <name evidence="1" type="ORF">EZS27_013966</name>
</gene>